<sequence length="246" mass="26509">MLKPVTSTSSKAEQSTSSNSGSKHSDSTVSPASTEDRATRCKDTACKCGEIQDSDLTALRAGKPVRKQFHVDGSRMLITPNGDCVRGLTVEEENTFLDLQNSIAGHAEHPGAFVAARHQPGSGAFSLIRGGLFPMDARTSSLPHPNPRHKTRSESSSERMPSATSTSTSFQGSTWVPPMSGGQKAQPCGKMLQRQASTPWPRISMVLMLLPALVSTAHQTARISVPPRQFFITPLRMERPSLVMPV</sequence>
<feature type="region of interest" description="Disordered" evidence="1">
    <location>
        <begin position="136"/>
        <end position="186"/>
    </location>
</feature>
<name>A0A8H7NMN9_BIOOC</name>
<accession>A0A8H7NMN9</accession>
<dbReference type="AlphaFoldDB" id="A0A8H7NMN9"/>
<evidence type="ECO:0000256" key="1">
    <source>
        <dbReference type="SAM" id="MobiDB-lite"/>
    </source>
</evidence>
<proteinExistence type="predicted"/>
<dbReference type="Proteomes" id="UP000616885">
    <property type="component" value="Unassembled WGS sequence"/>
</dbReference>
<reference evidence="2" key="1">
    <citation type="submission" date="2020-10" db="EMBL/GenBank/DDBJ databases">
        <title>High-Quality Genome Resource of Clonostachys rosea strain S41 by Oxford Nanopore Long-Read Sequencing.</title>
        <authorList>
            <person name="Wang H."/>
        </authorList>
    </citation>
    <scope>NUCLEOTIDE SEQUENCE</scope>
    <source>
        <strain evidence="2">S41</strain>
    </source>
</reference>
<evidence type="ECO:0000313" key="3">
    <source>
        <dbReference type="Proteomes" id="UP000616885"/>
    </source>
</evidence>
<gene>
    <name evidence="2" type="ORF">IM811_000707</name>
</gene>
<dbReference type="EMBL" id="JADCTT010000001">
    <property type="protein sequence ID" value="KAF9759013.1"/>
    <property type="molecule type" value="Genomic_DNA"/>
</dbReference>
<protein>
    <submittedName>
        <fullName evidence="2">Uncharacterized protein</fullName>
    </submittedName>
</protein>
<feature type="compositionally biased region" description="Polar residues" evidence="1">
    <location>
        <begin position="158"/>
        <end position="174"/>
    </location>
</feature>
<feature type="compositionally biased region" description="Low complexity" evidence="1">
    <location>
        <begin position="1"/>
        <end position="20"/>
    </location>
</feature>
<evidence type="ECO:0000313" key="2">
    <source>
        <dbReference type="EMBL" id="KAF9759013.1"/>
    </source>
</evidence>
<organism evidence="2 3">
    <name type="scientific">Bionectria ochroleuca</name>
    <name type="common">Gliocladium roseum</name>
    <dbReference type="NCBI Taxonomy" id="29856"/>
    <lineage>
        <taxon>Eukaryota</taxon>
        <taxon>Fungi</taxon>
        <taxon>Dikarya</taxon>
        <taxon>Ascomycota</taxon>
        <taxon>Pezizomycotina</taxon>
        <taxon>Sordariomycetes</taxon>
        <taxon>Hypocreomycetidae</taxon>
        <taxon>Hypocreales</taxon>
        <taxon>Bionectriaceae</taxon>
        <taxon>Clonostachys</taxon>
    </lineage>
</organism>
<comment type="caution">
    <text evidence="2">The sequence shown here is derived from an EMBL/GenBank/DDBJ whole genome shotgun (WGS) entry which is preliminary data.</text>
</comment>
<feature type="region of interest" description="Disordered" evidence="1">
    <location>
        <begin position="1"/>
        <end position="40"/>
    </location>
</feature>